<reference evidence="2" key="1">
    <citation type="journal article" date="2014" name="Int. J. Syst. Evol. Microbiol.">
        <title>Complete genome sequence of Corynebacterium casei LMG S-19264T (=DSM 44701T), isolated from a smear-ripened cheese.</title>
        <authorList>
            <consortium name="US DOE Joint Genome Institute (JGI-PGF)"/>
            <person name="Walter F."/>
            <person name="Albersmeier A."/>
            <person name="Kalinowski J."/>
            <person name="Ruckert C."/>
        </authorList>
    </citation>
    <scope>NUCLEOTIDE SEQUENCE</scope>
    <source>
        <strain evidence="2">VKM Ac-2007</strain>
    </source>
</reference>
<name>A0A9W6I7G5_9ACTN</name>
<reference evidence="2" key="2">
    <citation type="submission" date="2023-01" db="EMBL/GenBank/DDBJ databases">
        <authorList>
            <person name="Sun Q."/>
            <person name="Evtushenko L."/>
        </authorList>
    </citation>
    <scope>NUCLEOTIDE SEQUENCE</scope>
    <source>
        <strain evidence="2">VKM Ac-2007</strain>
    </source>
</reference>
<organism evidence="2 3">
    <name type="scientific">Streptosporangium carneum</name>
    <dbReference type="NCBI Taxonomy" id="47481"/>
    <lineage>
        <taxon>Bacteria</taxon>
        <taxon>Bacillati</taxon>
        <taxon>Actinomycetota</taxon>
        <taxon>Actinomycetes</taxon>
        <taxon>Streptosporangiales</taxon>
        <taxon>Streptosporangiaceae</taxon>
        <taxon>Streptosporangium</taxon>
    </lineage>
</organism>
<sequence>MNVYKKTLTAALAAAALTGLAAAPAAAESTAAVTIRVEYAYSQNVWEGMNVQFNCPTNQVLTGRSHSGDENGKTTYYCSAIYINDQQVQVSPGDWDTGQRENKSIFVAPANQVLTGRWHTGDENGYTKYRTAALYWQGKQVRLTSSRWTGTYKESHHYWEAAPGQVMTGRSHSGDENGNTTYRYSTVTFEG</sequence>
<dbReference type="EMBL" id="BSEV01000020">
    <property type="protein sequence ID" value="GLK13132.1"/>
    <property type="molecule type" value="Genomic_DNA"/>
</dbReference>
<dbReference type="Proteomes" id="UP001143474">
    <property type="component" value="Unassembled WGS sequence"/>
</dbReference>
<protein>
    <recommendedName>
        <fullName evidence="4">Crystal protein ET79</fullName>
    </recommendedName>
</protein>
<evidence type="ECO:0000256" key="1">
    <source>
        <dbReference type="SAM" id="SignalP"/>
    </source>
</evidence>
<comment type="caution">
    <text evidence="2">The sequence shown here is derived from an EMBL/GenBank/DDBJ whole genome shotgun (WGS) entry which is preliminary data.</text>
</comment>
<proteinExistence type="predicted"/>
<evidence type="ECO:0000313" key="3">
    <source>
        <dbReference type="Proteomes" id="UP001143474"/>
    </source>
</evidence>
<keyword evidence="3" id="KW-1185">Reference proteome</keyword>
<gene>
    <name evidence="2" type="ORF">GCM10017600_65430</name>
</gene>
<feature type="chain" id="PRO_5040795648" description="Crystal protein ET79" evidence="1">
    <location>
        <begin position="28"/>
        <end position="191"/>
    </location>
</feature>
<dbReference type="AlphaFoldDB" id="A0A9W6I7G5"/>
<keyword evidence="1" id="KW-0732">Signal</keyword>
<accession>A0A9W6I7G5</accession>
<feature type="signal peptide" evidence="1">
    <location>
        <begin position="1"/>
        <end position="27"/>
    </location>
</feature>
<evidence type="ECO:0008006" key="4">
    <source>
        <dbReference type="Google" id="ProtNLM"/>
    </source>
</evidence>
<evidence type="ECO:0000313" key="2">
    <source>
        <dbReference type="EMBL" id="GLK13132.1"/>
    </source>
</evidence>